<comment type="caution">
    <text evidence="3">The sequence shown here is derived from an EMBL/GenBank/DDBJ whole genome shotgun (WGS) entry which is preliminary data.</text>
</comment>
<evidence type="ECO:0000256" key="1">
    <source>
        <dbReference type="SAM" id="MobiDB-lite"/>
    </source>
</evidence>
<proteinExistence type="predicted"/>
<dbReference type="Pfam" id="PF06985">
    <property type="entry name" value="HET"/>
    <property type="match status" value="1"/>
</dbReference>
<dbReference type="RefSeq" id="XP_062657129.1">
    <property type="nucleotide sequence ID" value="XM_062808185.1"/>
</dbReference>
<feature type="region of interest" description="Disordered" evidence="1">
    <location>
        <begin position="441"/>
        <end position="461"/>
    </location>
</feature>
<gene>
    <name evidence="3" type="ORF">B0H64DRAFT_477128</name>
</gene>
<feature type="domain" description="Heterokaryon incompatibility" evidence="2">
    <location>
        <begin position="236"/>
        <end position="391"/>
    </location>
</feature>
<protein>
    <submittedName>
        <fullName evidence="3">Heterokaryon incompatibility protein-domain-containing protein</fullName>
    </submittedName>
</protein>
<dbReference type="GeneID" id="87845133"/>
<dbReference type="EMBL" id="JAUEPN010000006">
    <property type="protein sequence ID" value="KAK3293615.1"/>
    <property type="molecule type" value="Genomic_DNA"/>
</dbReference>
<evidence type="ECO:0000259" key="2">
    <source>
        <dbReference type="Pfam" id="PF06985"/>
    </source>
</evidence>
<dbReference type="InterPro" id="IPR010730">
    <property type="entry name" value="HET"/>
</dbReference>
<dbReference type="PANTHER" id="PTHR33112:SF16">
    <property type="entry name" value="HETEROKARYON INCOMPATIBILITY DOMAIN-CONTAINING PROTEIN"/>
    <property type="match status" value="1"/>
</dbReference>
<sequence length="688" mass="76522">MSPNPARKPTEELCERCSVLFSRPGLDEIYATPHNRFRHSQLETFEDRADCCFCRFLWEEDLIGANTQPLTFRRLRDLVYPPQSAARIHNAKKFPGSWVVIRCDKSVAPQGLVDYLPDSLPLANDGSPTLSIICVRIENAAGRMLWEFPFLYVSASQDDPCAALTPFRLMEWNGLNSTSAPSLKALLNRCETTHTRCQPLRPEPLPSRLVHIPSDYLSSQSIRLHVTPTEGQLGQYVALSYCWGGPQEFRLEHGSLDELQQRSTHVSALPRTLQDAIAVTYHLGFEYLWIDALCIIQDSPDDKRHEISQMQHIYTNAAVTIAAATASSVEQGFLDTNTSAPFSGRHRSISVPMALTTDTSNPRHGAITLTPTHTPQTSLFPINTRGWTYQEALLSPRLLTFGDLEPYLRCRTKEATVAARTAIRYDPRTLQPRRFEAELQSTTPHTTTTIQYSEEREGEGEMRDMGEMTLMEGGESIDLRLEFRWPSLVGQYTRRALAEGADRPHAIAGVVAALAGITGDVCAWGVWRSCAVACLLWAVEGEGKGEVRVRVEGGLPTWSWMSVTGPVELDRVEYMKAAEAVVDWEGGGGDDKTLCMSCRVMGESEVMGETPLLVDWTLDVGKPSPSDGLRPPVSEPLFFLVIARQIDQMFLALVATSVGDGVYHRRGLAELKNSSVVSSKPRESIRLD</sequence>
<dbReference type="PANTHER" id="PTHR33112">
    <property type="entry name" value="DOMAIN PROTEIN, PUTATIVE-RELATED"/>
    <property type="match status" value="1"/>
</dbReference>
<keyword evidence="4" id="KW-1185">Reference proteome</keyword>
<reference evidence="3" key="2">
    <citation type="submission" date="2023-06" db="EMBL/GenBank/DDBJ databases">
        <authorList>
            <consortium name="Lawrence Berkeley National Laboratory"/>
            <person name="Haridas S."/>
            <person name="Hensen N."/>
            <person name="Bonometti L."/>
            <person name="Westerberg I."/>
            <person name="Brannstrom I.O."/>
            <person name="Guillou S."/>
            <person name="Cros-Aarteil S."/>
            <person name="Calhoun S."/>
            <person name="Kuo A."/>
            <person name="Mondo S."/>
            <person name="Pangilinan J."/>
            <person name="Riley R."/>
            <person name="Labutti K."/>
            <person name="Andreopoulos B."/>
            <person name="Lipzen A."/>
            <person name="Chen C."/>
            <person name="Yanf M."/>
            <person name="Daum C."/>
            <person name="Ng V."/>
            <person name="Clum A."/>
            <person name="Steindorff A."/>
            <person name="Ohm R."/>
            <person name="Martin F."/>
            <person name="Silar P."/>
            <person name="Natvig D."/>
            <person name="Lalanne C."/>
            <person name="Gautier V."/>
            <person name="Ament-Velasquez S.L."/>
            <person name="Kruys A."/>
            <person name="Hutchinson M.I."/>
            <person name="Powell A.J."/>
            <person name="Barry K."/>
            <person name="Miller A.N."/>
            <person name="Grigoriev I.V."/>
            <person name="Debuchy R."/>
            <person name="Gladieux P."/>
            <person name="Thoren M.H."/>
            <person name="Johannesson H."/>
        </authorList>
    </citation>
    <scope>NUCLEOTIDE SEQUENCE</scope>
    <source>
        <strain evidence="3">CBS 168.71</strain>
    </source>
</reference>
<dbReference type="AlphaFoldDB" id="A0AAE0LQK2"/>
<dbReference type="Proteomes" id="UP001278766">
    <property type="component" value="Unassembled WGS sequence"/>
</dbReference>
<organism evidence="3 4">
    <name type="scientific">Chaetomium fimeti</name>
    <dbReference type="NCBI Taxonomy" id="1854472"/>
    <lineage>
        <taxon>Eukaryota</taxon>
        <taxon>Fungi</taxon>
        <taxon>Dikarya</taxon>
        <taxon>Ascomycota</taxon>
        <taxon>Pezizomycotina</taxon>
        <taxon>Sordariomycetes</taxon>
        <taxon>Sordariomycetidae</taxon>
        <taxon>Sordariales</taxon>
        <taxon>Chaetomiaceae</taxon>
        <taxon>Chaetomium</taxon>
    </lineage>
</organism>
<evidence type="ECO:0000313" key="4">
    <source>
        <dbReference type="Proteomes" id="UP001278766"/>
    </source>
</evidence>
<accession>A0AAE0LQK2</accession>
<name>A0AAE0LQK2_9PEZI</name>
<evidence type="ECO:0000313" key="3">
    <source>
        <dbReference type="EMBL" id="KAK3293615.1"/>
    </source>
</evidence>
<reference evidence="3" key="1">
    <citation type="journal article" date="2023" name="Mol. Phylogenet. Evol.">
        <title>Genome-scale phylogeny and comparative genomics of the fungal order Sordariales.</title>
        <authorList>
            <person name="Hensen N."/>
            <person name="Bonometti L."/>
            <person name="Westerberg I."/>
            <person name="Brannstrom I.O."/>
            <person name="Guillou S."/>
            <person name="Cros-Aarteil S."/>
            <person name="Calhoun S."/>
            <person name="Haridas S."/>
            <person name="Kuo A."/>
            <person name="Mondo S."/>
            <person name="Pangilinan J."/>
            <person name="Riley R."/>
            <person name="LaButti K."/>
            <person name="Andreopoulos B."/>
            <person name="Lipzen A."/>
            <person name="Chen C."/>
            <person name="Yan M."/>
            <person name="Daum C."/>
            <person name="Ng V."/>
            <person name="Clum A."/>
            <person name="Steindorff A."/>
            <person name="Ohm R.A."/>
            <person name="Martin F."/>
            <person name="Silar P."/>
            <person name="Natvig D.O."/>
            <person name="Lalanne C."/>
            <person name="Gautier V."/>
            <person name="Ament-Velasquez S.L."/>
            <person name="Kruys A."/>
            <person name="Hutchinson M.I."/>
            <person name="Powell A.J."/>
            <person name="Barry K."/>
            <person name="Miller A.N."/>
            <person name="Grigoriev I.V."/>
            <person name="Debuchy R."/>
            <person name="Gladieux P."/>
            <person name="Hiltunen Thoren M."/>
            <person name="Johannesson H."/>
        </authorList>
    </citation>
    <scope>NUCLEOTIDE SEQUENCE</scope>
    <source>
        <strain evidence="3">CBS 168.71</strain>
    </source>
</reference>